<organism evidence="1 2">
    <name type="scientific">Trifolium medium</name>
    <dbReference type="NCBI Taxonomy" id="97028"/>
    <lineage>
        <taxon>Eukaryota</taxon>
        <taxon>Viridiplantae</taxon>
        <taxon>Streptophyta</taxon>
        <taxon>Embryophyta</taxon>
        <taxon>Tracheophyta</taxon>
        <taxon>Spermatophyta</taxon>
        <taxon>Magnoliopsida</taxon>
        <taxon>eudicotyledons</taxon>
        <taxon>Gunneridae</taxon>
        <taxon>Pentapetalae</taxon>
        <taxon>rosids</taxon>
        <taxon>fabids</taxon>
        <taxon>Fabales</taxon>
        <taxon>Fabaceae</taxon>
        <taxon>Papilionoideae</taxon>
        <taxon>50 kb inversion clade</taxon>
        <taxon>NPAAA clade</taxon>
        <taxon>Hologalegina</taxon>
        <taxon>IRL clade</taxon>
        <taxon>Trifolieae</taxon>
        <taxon>Trifolium</taxon>
    </lineage>
</organism>
<accession>A0A392TCV6</accession>
<sequence>MMEAAEDAHREEIQEVKLEIDVEEESHGYVLNENAENDPKSKGGKNESVLEVMNNAGEVTSSNEFFPH</sequence>
<evidence type="ECO:0000313" key="2">
    <source>
        <dbReference type="Proteomes" id="UP000265520"/>
    </source>
</evidence>
<dbReference type="AlphaFoldDB" id="A0A392TCV6"/>
<comment type="caution">
    <text evidence="1">The sequence shown here is derived from an EMBL/GenBank/DDBJ whole genome shotgun (WGS) entry which is preliminary data.</text>
</comment>
<proteinExistence type="predicted"/>
<dbReference type="EMBL" id="LXQA010554321">
    <property type="protein sequence ID" value="MCI58939.1"/>
    <property type="molecule type" value="Genomic_DNA"/>
</dbReference>
<protein>
    <submittedName>
        <fullName evidence="1">Uncharacterized protein</fullName>
    </submittedName>
</protein>
<name>A0A392TCV6_9FABA</name>
<keyword evidence="2" id="KW-1185">Reference proteome</keyword>
<feature type="non-terminal residue" evidence="1">
    <location>
        <position position="68"/>
    </location>
</feature>
<dbReference type="Proteomes" id="UP000265520">
    <property type="component" value="Unassembled WGS sequence"/>
</dbReference>
<reference evidence="1 2" key="1">
    <citation type="journal article" date="2018" name="Front. Plant Sci.">
        <title>Red Clover (Trifolium pratense) and Zigzag Clover (T. medium) - A Picture of Genomic Similarities and Differences.</title>
        <authorList>
            <person name="Dluhosova J."/>
            <person name="Istvanek J."/>
            <person name="Nedelnik J."/>
            <person name="Repkova J."/>
        </authorList>
    </citation>
    <scope>NUCLEOTIDE SEQUENCE [LARGE SCALE GENOMIC DNA]</scope>
    <source>
        <strain evidence="2">cv. 10/8</strain>
        <tissue evidence="1">Leaf</tissue>
    </source>
</reference>
<evidence type="ECO:0000313" key="1">
    <source>
        <dbReference type="EMBL" id="MCI58939.1"/>
    </source>
</evidence>